<feature type="transmembrane region" description="Helical" evidence="2">
    <location>
        <begin position="310"/>
        <end position="335"/>
    </location>
</feature>
<feature type="transmembrane region" description="Helical" evidence="2">
    <location>
        <begin position="220"/>
        <end position="240"/>
    </location>
</feature>
<evidence type="ECO:0000256" key="2">
    <source>
        <dbReference type="SAM" id="Phobius"/>
    </source>
</evidence>
<comment type="subcellular location">
    <subcellularLocation>
        <location evidence="1">Virion</location>
    </subcellularLocation>
</comment>
<comment type="caution">
    <text evidence="5">The sequence shown here is derived from an EMBL/GenBank/DDBJ whole genome shotgun (WGS) entry which is preliminary data.</text>
</comment>
<keyword evidence="3" id="KW-0732">Signal</keyword>
<sequence length="475" mass="52221">MLTLLLLLGTLVLSGSANKTYWAYVPDPPLLHPVSWESPEIQVYVNDTDALGLPALPGAKDNGTVFDYTGLGSGTPMCLSRNNATYGCVRLTTGTLCGKDQCVTIWRPAAAIQIAGRPSGTSPSDFPTCQTEYRKSDKTIYWKTCKENTTQQYSITGSSRYIVDWSHGINSLYGNPPDSSKGLAMGLWYSSSGFPQTKWWKIGAAMGEVKLLNQTGTDTYVSACVAFPFALLIGNVSVAFNSDNRTYNVSCLDCLLSACVSNVTEKHSVVLLHQPPFVMIPVKHSGPWFDDKGLQVLEEINKALQKSKRAVGLIIAGITTLITLIAATSVAAVALTQEVQTASYVNSLSHNVSETFMTQESIDKKLEQKVNALYDMVMYLGEEVQGLKLRNTLRCHATYQDICLINTTYNESQISWEKVKKHLRGLWLQNNDTMELLQLHKEIMAFTSTTPLDFNPAQVAQDILTTSNKPSLRGD</sequence>
<dbReference type="InterPro" id="IPR051255">
    <property type="entry name" value="Retroviral_env_glycoprotein"/>
</dbReference>
<evidence type="ECO:0000259" key="4">
    <source>
        <dbReference type="Pfam" id="PF00517"/>
    </source>
</evidence>
<dbReference type="EMBL" id="JACAGC010000021">
    <property type="protein sequence ID" value="KAF6293143.1"/>
    <property type="molecule type" value="Genomic_DNA"/>
</dbReference>
<dbReference type="InterPro" id="IPR000328">
    <property type="entry name" value="GP41-like"/>
</dbReference>
<dbReference type="Pfam" id="PF00517">
    <property type="entry name" value="GP41"/>
    <property type="match status" value="1"/>
</dbReference>
<evidence type="ECO:0000256" key="3">
    <source>
        <dbReference type="SAM" id="SignalP"/>
    </source>
</evidence>
<reference evidence="5 6" key="1">
    <citation type="journal article" date="2020" name="Nature">
        <title>Six reference-quality genomes reveal evolution of bat adaptations.</title>
        <authorList>
            <person name="Jebb D."/>
            <person name="Huang Z."/>
            <person name="Pippel M."/>
            <person name="Hughes G.M."/>
            <person name="Lavrichenko K."/>
            <person name="Devanna P."/>
            <person name="Winkler S."/>
            <person name="Jermiin L.S."/>
            <person name="Skirmuntt E.C."/>
            <person name="Katzourakis A."/>
            <person name="Burkitt-Gray L."/>
            <person name="Ray D.A."/>
            <person name="Sullivan K.A.M."/>
            <person name="Roscito J.G."/>
            <person name="Kirilenko B.M."/>
            <person name="Davalos L.M."/>
            <person name="Corthals A.P."/>
            <person name="Power M.L."/>
            <person name="Jones G."/>
            <person name="Ransome R.D."/>
            <person name="Dechmann D.K.N."/>
            <person name="Locatelli A.G."/>
            <person name="Puechmaille S.J."/>
            <person name="Fedrigo O."/>
            <person name="Jarvis E.D."/>
            <person name="Hiller M."/>
            <person name="Vernes S.C."/>
            <person name="Myers E.W."/>
            <person name="Teeling E.C."/>
        </authorList>
    </citation>
    <scope>NUCLEOTIDE SEQUENCE [LARGE SCALE GENOMIC DNA]</scope>
    <source>
        <strain evidence="5">MRhiFer1</strain>
        <tissue evidence="5">Lung</tissue>
    </source>
</reference>
<feature type="signal peptide" evidence="3">
    <location>
        <begin position="1"/>
        <end position="17"/>
    </location>
</feature>
<dbReference type="PANTHER" id="PTHR34313">
    <property type="entry name" value="ENDOGENOUS RETROVIRUS GROUP K MEMBER 113 ENV POLYPROTEIN-RELATED"/>
    <property type="match status" value="1"/>
</dbReference>
<dbReference type="GO" id="GO:0005198">
    <property type="term" value="F:structural molecule activity"/>
    <property type="evidence" value="ECO:0007669"/>
    <property type="project" value="InterPro"/>
</dbReference>
<protein>
    <recommendedName>
        <fullName evidence="4">Retroviral envelope protein GP41-like domain-containing protein</fullName>
    </recommendedName>
</protein>
<dbReference type="Proteomes" id="UP000585614">
    <property type="component" value="Unassembled WGS sequence"/>
</dbReference>
<accession>A0A7J7SY20</accession>
<organism evidence="5 6">
    <name type="scientific">Rhinolophus ferrumequinum</name>
    <name type="common">Greater horseshoe bat</name>
    <dbReference type="NCBI Taxonomy" id="59479"/>
    <lineage>
        <taxon>Eukaryota</taxon>
        <taxon>Metazoa</taxon>
        <taxon>Chordata</taxon>
        <taxon>Craniata</taxon>
        <taxon>Vertebrata</taxon>
        <taxon>Euteleostomi</taxon>
        <taxon>Mammalia</taxon>
        <taxon>Eutheria</taxon>
        <taxon>Laurasiatheria</taxon>
        <taxon>Chiroptera</taxon>
        <taxon>Yinpterochiroptera</taxon>
        <taxon>Rhinolophoidea</taxon>
        <taxon>Rhinolophidae</taxon>
        <taxon>Rhinolophinae</taxon>
        <taxon>Rhinolophus</taxon>
    </lineage>
</organism>
<keyword evidence="2" id="KW-0472">Membrane</keyword>
<dbReference type="PANTHER" id="PTHR34313:SF2">
    <property type="entry name" value="ENDOGENOUS RETROVIRUS GROUP K MEMBER 21 ENV POLYPROTEIN-LIKE"/>
    <property type="match status" value="1"/>
</dbReference>
<keyword evidence="2" id="KW-1133">Transmembrane helix</keyword>
<proteinExistence type="predicted"/>
<gene>
    <name evidence="5" type="ORF">mRhiFer1_009047</name>
</gene>
<feature type="domain" description="Retroviral envelope protein GP41-like" evidence="4">
    <location>
        <begin position="330"/>
        <end position="445"/>
    </location>
</feature>
<feature type="chain" id="PRO_5029507620" description="Retroviral envelope protein GP41-like domain-containing protein" evidence="3">
    <location>
        <begin position="18"/>
        <end position="475"/>
    </location>
</feature>
<name>A0A7J7SY20_RHIFE</name>
<dbReference type="OrthoDB" id="9809738at2759"/>
<keyword evidence="2" id="KW-0812">Transmembrane</keyword>
<dbReference type="AlphaFoldDB" id="A0A7J7SY20"/>
<evidence type="ECO:0000313" key="5">
    <source>
        <dbReference type="EMBL" id="KAF6293143.1"/>
    </source>
</evidence>
<evidence type="ECO:0000256" key="1">
    <source>
        <dbReference type="ARBA" id="ARBA00004328"/>
    </source>
</evidence>
<evidence type="ECO:0000313" key="6">
    <source>
        <dbReference type="Proteomes" id="UP000585614"/>
    </source>
</evidence>